<dbReference type="RefSeq" id="XP_054856054.1">
    <property type="nucleotide sequence ID" value="XM_055000079.1"/>
</dbReference>
<reference evidence="12" key="1">
    <citation type="submission" date="2025-08" db="UniProtKB">
        <authorList>
            <consortium name="RefSeq"/>
        </authorList>
    </citation>
    <scope>IDENTIFICATION</scope>
    <source>
        <tissue evidence="12">Blood</tissue>
    </source>
</reference>
<evidence type="ECO:0000256" key="6">
    <source>
        <dbReference type="ARBA" id="ARBA00023136"/>
    </source>
</evidence>
<dbReference type="Pfam" id="PF05283">
    <property type="entry name" value="MGC-24"/>
    <property type="match status" value="1"/>
</dbReference>
<dbReference type="AlphaFoldDB" id="A0AA97LHY5"/>
<dbReference type="PANTHER" id="PTHR11337">
    <property type="entry name" value="MUCIN/PORIMIN"/>
    <property type="match status" value="1"/>
</dbReference>
<dbReference type="GO" id="GO:0016020">
    <property type="term" value="C:membrane"/>
    <property type="evidence" value="ECO:0007669"/>
    <property type="project" value="UniProtKB-SubCell"/>
</dbReference>
<evidence type="ECO:0000256" key="10">
    <source>
        <dbReference type="SAM" id="SignalP"/>
    </source>
</evidence>
<keyword evidence="5 9" id="KW-1133">Transmembrane helix</keyword>
<feature type="signal peptide" evidence="10">
    <location>
        <begin position="1"/>
        <end position="28"/>
    </location>
</feature>
<dbReference type="GeneID" id="129343704"/>
<dbReference type="GO" id="GO:0031410">
    <property type="term" value="C:cytoplasmic vesicle"/>
    <property type="evidence" value="ECO:0007669"/>
    <property type="project" value="TreeGrafter"/>
</dbReference>
<feature type="compositionally biased region" description="Basic and acidic residues" evidence="8">
    <location>
        <begin position="96"/>
        <end position="117"/>
    </location>
</feature>
<keyword evidence="7" id="KW-0325">Glycoprotein</keyword>
<proteinExistence type="inferred from homology"/>
<evidence type="ECO:0000256" key="5">
    <source>
        <dbReference type="ARBA" id="ARBA00022989"/>
    </source>
</evidence>
<keyword evidence="3 9" id="KW-0812">Transmembrane</keyword>
<keyword evidence="4 10" id="KW-0732">Signal</keyword>
<evidence type="ECO:0000256" key="9">
    <source>
        <dbReference type="SAM" id="Phobius"/>
    </source>
</evidence>
<evidence type="ECO:0000256" key="1">
    <source>
        <dbReference type="ARBA" id="ARBA00004479"/>
    </source>
</evidence>
<dbReference type="PANTHER" id="PTHR11337:SF11">
    <property type="entry name" value="CD164 SIALOMUCIN-LIKE 2 PROTEIN"/>
    <property type="match status" value="1"/>
</dbReference>
<feature type="transmembrane region" description="Helical" evidence="9">
    <location>
        <begin position="145"/>
        <end position="166"/>
    </location>
</feature>
<evidence type="ECO:0000256" key="7">
    <source>
        <dbReference type="ARBA" id="ARBA00023180"/>
    </source>
</evidence>
<dbReference type="Proteomes" id="UP001190640">
    <property type="component" value="Chromosome 15"/>
</dbReference>
<keyword evidence="6 9" id="KW-0472">Membrane</keyword>
<comment type="similarity">
    <text evidence="2">Belongs to the CD164 family.</text>
</comment>
<accession>A0AA97LHY5</accession>
<comment type="subcellular location">
    <subcellularLocation>
        <location evidence="1">Membrane</location>
        <topology evidence="1">Single-pass type I membrane protein</topology>
    </subcellularLocation>
</comment>
<protein>
    <submittedName>
        <fullName evidence="12">CD164 sialomucin-like 2 protein isoform X1</fullName>
    </submittedName>
</protein>
<evidence type="ECO:0000256" key="4">
    <source>
        <dbReference type="ARBA" id="ARBA00022729"/>
    </source>
</evidence>
<evidence type="ECO:0000256" key="3">
    <source>
        <dbReference type="ARBA" id="ARBA00022692"/>
    </source>
</evidence>
<dbReference type="CTD" id="388611"/>
<keyword evidence="11" id="KW-1185">Reference proteome</keyword>
<feature type="chain" id="PRO_5041737381" evidence="10">
    <location>
        <begin position="29"/>
        <end position="177"/>
    </location>
</feature>
<gene>
    <name evidence="12" type="primary">CD164L2</name>
</gene>
<dbReference type="KEGG" id="emc:129343704"/>
<name>A0AA97LHY5_EUBMA</name>
<evidence type="ECO:0000256" key="8">
    <source>
        <dbReference type="SAM" id="MobiDB-lite"/>
    </source>
</evidence>
<evidence type="ECO:0000313" key="11">
    <source>
        <dbReference type="Proteomes" id="UP001190640"/>
    </source>
</evidence>
<feature type="region of interest" description="Disordered" evidence="8">
    <location>
        <begin position="94"/>
        <end position="125"/>
    </location>
</feature>
<dbReference type="InterPro" id="IPR007947">
    <property type="entry name" value="CD164_MGC24"/>
</dbReference>
<evidence type="ECO:0000256" key="2">
    <source>
        <dbReference type="ARBA" id="ARBA00005341"/>
    </source>
</evidence>
<evidence type="ECO:0000313" key="12">
    <source>
        <dbReference type="RefSeq" id="XP_054856054.1"/>
    </source>
</evidence>
<organism evidence="11 12">
    <name type="scientific">Eublepharis macularius</name>
    <name type="common">Leopard gecko</name>
    <name type="synonym">Cyrtodactylus macularius</name>
    <dbReference type="NCBI Taxonomy" id="481883"/>
    <lineage>
        <taxon>Eukaryota</taxon>
        <taxon>Metazoa</taxon>
        <taxon>Chordata</taxon>
        <taxon>Craniata</taxon>
        <taxon>Vertebrata</taxon>
        <taxon>Euteleostomi</taxon>
        <taxon>Lepidosauria</taxon>
        <taxon>Squamata</taxon>
        <taxon>Bifurcata</taxon>
        <taxon>Gekkota</taxon>
        <taxon>Eublepharidae</taxon>
        <taxon>Eublepharinae</taxon>
        <taxon>Eublepharis</taxon>
    </lineage>
</organism>
<sequence length="177" mass="19110">MPAAGAWELRAALWCVLLCALGVVPSQAAGECKDLESCKKCIEGEASLNITDCVWMLCRESKEQQGTGNCVGKGEPAKEKCSFYNITTMCEAPKMTTKEPPRPTTKEPPKPFTKEPEILTPGTTASLPLTGSPEFHSAGFDSASFIGGIVLVLSIQAVIFFVIKFLRSKDSTYQTLI</sequence>